<keyword evidence="2" id="KW-0805">Transcription regulation</keyword>
<accession>A0ABY2HCP3</accession>
<dbReference type="PROSITE" id="PS00463">
    <property type="entry name" value="ZN2_CY6_FUNGAL_1"/>
    <property type="match status" value="1"/>
</dbReference>
<dbReference type="CDD" id="cd00067">
    <property type="entry name" value="GAL4"/>
    <property type="match status" value="1"/>
</dbReference>
<evidence type="ECO:0000256" key="6">
    <source>
        <dbReference type="SAM" id="MobiDB-lite"/>
    </source>
</evidence>
<evidence type="ECO:0000256" key="4">
    <source>
        <dbReference type="ARBA" id="ARBA00023163"/>
    </source>
</evidence>
<feature type="region of interest" description="Disordered" evidence="6">
    <location>
        <begin position="40"/>
        <end position="63"/>
    </location>
</feature>
<proteinExistence type="predicted"/>
<evidence type="ECO:0000256" key="1">
    <source>
        <dbReference type="ARBA" id="ARBA00004123"/>
    </source>
</evidence>
<dbReference type="InterPro" id="IPR001138">
    <property type="entry name" value="Zn2Cys6_DnaBD"/>
</dbReference>
<dbReference type="GeneID" id="300573890"/>
<evidence type="ECO:0000256" key="3">
    <source>
        <dbReference type="ARBA" id="ARBA00023125"/>
    </source>
</evidence>
<organism evidence="8 9">
    <name type="scientific">Trichoderma ghanense</name>
    <dbReference type="NCBI Taxonomy" id="65468"/>
    <lineage>
        <taxon>Eukaryota</taxon>
        <taxon>Fungi</taxon>
        <taxon>Dikarya</taxon>
        <taxon>Ascomycota</taxon>
        <taxon>Pezizomycotina</taxon>
        <taxon>Sordariomycetes</taxon>
        <taxon>Hypocreomycetidae</taxon>
        <taxon>Hypocreales</taxon>
        <taxon>Hypocreaceae</taxon>
        <taxon>Trichoderma</taxon>
    </lineage>
</organism>
<evidence type="ECO:0000259" key="7">
    <source>
        <dbReference type="PROSITE" id="PS00463"/>
    </source>
</evidence>
<dbReference type="SMART" id="SM00066">
    <property type="entry name" value="GAL4"/>
    <property type="match status" value="1"/>
</dbReference>
<dbReference type="InterPro" id="IPR051089">
    <property type="entry name" value="prtT"/>
</dbReference>
<dbReference type="InterPro" id="IPR036864">
    <property type="entry name" value="Zn2-C6_fun-type_DNA-bd_sf"/>
</dbReference>
<reference evidence="8 9" key="1">
    <citation type="submission" date="2018-01" db="EMBL/GenBank/DDBJ databases">
        <title>Genome characterization of the sugarcane-associated fungus Trichoderma ghanense CCMA-1212 and their application in lignocelulose bioconversion.</title>
        <authorList>
            <person name="Steindorff A.S."/>
            <person name="Mendes T.D."/>
            <person name="Vilela E.S.D."/>
            <person name="Rodrigues D.S."/>
            <person name="Formighieri E.F."/>
            <person name="Melo I.S."/>
            <person name="Favaro L.C.L."/>
        </authorList>
    </citation>
    <scope>NUCLEOTIDE SEQUENCE [LARGE SCALE GENOMIC DNA]</scope>
    <source>
        <strain evidence="8 9">CCMA-1212</strain>
    </source>
</reference>
<comment type="caution">
    <text evidence="8">The sequence shown here is derived from an EMBL/GenBank/DDBJ whole genome shotgun (WGS) entry which is preliminary data.</text>
</comment>
<comment type="subcellular location">
    <subcellularLocation>
        <location evidence="1">Nucleus</location>
    </subcellularLocation>
</comment>
<feature type="region of interest" description="Disordered" evidence="6">
    <location>
        <begin position="86"/>
        <end position="120"/>
    </location>
</feature>
<sequence length="647" mass="71271">MEPTNKGPKACTTCAKAKARCIPARDRDSKCQRCQRLNKECVSQRPAPPRAKKAPKRSRVAELEKRLDELSSQFAEGGVVALNPGIRPSASASTASSTTANQLSSTEPPGQQQQQRRKTKKCDGLVTFEYLFPSPRSESAEASGWSSEAGCNDCLPGSGVGGAPSSSSSSSVDQLWPAAAEAEALLLQYHETHEPLTPFVVIPRHLTAAELRRQRPFLWRVVMMVSCFFDGPRQHRLGKEVLAELARMAVLDGNKSLETLQGLLLMIGWLNFSLRSAQLTNLLYLARSMTVNGSSPGLPCGVCSKETEAKWGELEYVRAYVGTYYVNAIVFNTNKKADAFMNTSQLDAFCNLLSSPGEYPSDLYLAKLVRIQMLSQSISMAMTFDPAQPPPMRLPLTMVVQDFQEQIEAYRASLPPHLADDGTLQCHMAISQILLADISISDPHCSALAVSHQDRIQLLWSCLRSLRRYYTVHGTIKCLQVNDTEQRHFLGLTALDLAYAIVTGIKMLLVRVPGWDPQSIVSELGVREMVDDEIEAVAAVVARRKSARWEEEDPLGRMHKLLQYGRDLIDLQLQKLRMEEGVGGGADAASVATPAVASKEGGQGWMMMGMEDLDDDLWQSFMNETAWSLSGEPMMMDAFCSDVAVQE</sequence>
<dbReference type="RefSeq" id="XP_073562296.1">
    <property type="nucleotide sequence ID" value="XM_073699440.1"/>
</dbReference>
<dbReference type="EMBL" id="PPTA01000002">
    <property type="protein sequence ID" value="TFB06095.1"/>
    <property type="molecule type" value="Genomic_DNA"/>
</dbReference>
<keyword evidence="3" id="KW-0238">DNA-binding</keyword>
<name>A0ABY2HCP3_9HYPO</name>
<feature type="domain" description="Zn(2)-C6 fungal-type" evidence="7">
    <location>
        <begin position="10"/>
        <end position="41"/>
    </location>
</feature>
<protein>
    <recommendedName>
        <fullName evidence="7">Zn(2)-C6 fungal-type domain-containing protein</fullName>
    </recommendedName>
</protein>
<feature type="compositionally biased region" description="Low complexity" evidence="6">
    <location>
        <begin position="89"/>
        <end position="114"/>
    </location>
</feature>
<dbReference type="PANTHER" id="PTHR31845:SF10">
    <property type="entry name" value="ZN(II)2CYS6 TRANSCRIPTION FACTOR (EUROFUNG)"/>
    <property type="match status" value="1"/>
</dbReference>
<evidence type="ECO:0000256" key="5">
    <source>
        <dbReference type="ARBA" id="ARBA00023242"/>
    </source>
</evidence>
<dbReference type="PANTHER" id="PTHR31845">
    <property type="entry name" value="FINGER DOMAIN PROTEIN, PUTATIVE-RELATED"/>
    <property type="match status" value="1"/>
</dbReference>
<evidence type="ECO:0000313" key="8">
    <source>
        <dbReference type="EMBL" id="TFB06095.1"/>
    </source>
</evidence>
<keyword evidence="4" id="KW-0804">Transcription</keyword>
<evidence type="ECO:0000313" key="9">
    <source>
        <dbReference type="Proteomes" id="UP001642720"/>
    </source>
</evidence>
<dbReference type="Proteomes" id="UP001642720">
    <property type="component" value="Unassembled WGS sequence"/>
</dbReference>
<keyword evidence="5" id="KW-0539">Nucleus</keyword>
<keyword evidence="9" id="KW-1185">Reference proteome</keyword>
<gene>
    <name evidence="8" type="ORF">CCMA1212_002037</name>
</gene>
<dbReference type="SUPFAM" id="SSF57701">
    <property type="entry name" value="Zn2/Cys6 DNA-binding domain"/>
    <property type="match status" value="1"/>
</dbReference>
<dbReference type="Gene3D" id="4.10.240.10">
    <property type="entry name" value="Zn(2)-C6 fungal-type DNA-binding domain"/>
    <property type="match status" value="1"/>
</dbReference>
<evidence type="ECO:0000256" key="2">
    <source>
        <dbReference type="ARBA" id="ARBA00023015"/>
    </source>
</evidence>